<reference evidence="12 13" key="1">
    <citation type="journal article" date="2016" name="Nat. Commun.">
        <title>Thousands of microbial genomes shed light on interconnected biogeochemical processes in an aquifer system.</title>
        <authorList>
            <person name="Anantharaman K."/>
            <person name="Brown C.T."/>
            <person name="Hug L.A."/>
            <person name="Sharon I."/>
            <person name="Castelle C.J."/>
            <person name="Probst A.J."/>
            <person name="Thomas B.C."/>
            <person name="Singh A."/>
            <person name="Wilkins M.J."/>
            <person name="Karaoz U."/>
            <person name="Brodie E.L."/>
            <person name="Williams K.H."/>
            <person name="Hubbard S.S."/>
            <person name="Banfield J.F."/>
        </authorList>
    </citation>
    <scope>NUCLEOTIDE SEQUENCE [LARGE SCALE GENOMIC DNA]</scope>
</reference>
<comment type="subunit">
    <text evidence="10">Component of the Sec protein translocase complex. Heterotrimer consisting of SecY, SecE and SecG subunits. The heterotrimers can form oligomers, although 1 heterotrimer is thought to be able to translocate proteins. Interacts with the ribosome. Interacts with SecDF, and other proteins may be involved. Interacts with SecA.</text>
</comment>
<protein>
    <recommendedName>
        <fullName evidence="9 10">Protein translocase subunit SecY</fullName>
    </recommendedName>
</protein>
<dbReference type="FunFam" id="1.10.3370.10:FF:000001">
    <property type="entry name" value="Preprotein translocase subunit SecY"/>
    <property type="match status" value="1"/>
</dbReference>
<feature type="transmembrane region" description="Helical" evidence="10">
    <location>
        <begin position="18"/>
        <end position="36"/>
    </location>
</feature>
<keyword evidence="5 10" id="KW-0653">Protein transport</keyword>
<dbReference type="PIRSF" id="PIRSF004557">
    <property type="entry name" value="SecY"/>
    <property type="match status" value="1"/>
</dbReference>
<evidence type="ECO:0000256" key="2">
    <source>
        <dbReference type="ARBA" id="ARBA00005751"/>
    </source>
</evidence>
<feature type="transmembrane region" description="Helical" evidence="10">
    <location>
        <begin position="68"/>
        <end position="91"/>
    </location>
</feature>
<feature type="transmembrane region" description="Helical" evidence="10">
    <location>
        <begin position="359"/>
        <end position="381"/>
    </location>
</feature>
<keyword evidence="4 10" id="KW-0812">Transmembrane</keyword>
<accession>A0A1F5SNE5</accession>
<feature type="transmembrane region" description="Helical" evidence="10">
    <location>
        <begin position="204"/>
        <end position="225"/>
    </location>
</feature>
<comment type="function">
    <text evidence="10">The central subunit of the protein translocation channel SecYEG. Consists of two halves formed by TMs 1-5 and 6-10. These two domains form a lateral gate at the front which open onto the bilayer between TMs 2 and 7, and are clamped together by SecE at the back. The channel is closed by both a pore ring composed of hydrophobic SecY resides and a short helix (helix 2A) on the extracellular side of the membrane which forms a plug. The plug probably moves laterally to allow the channel to open. The ring and the pore may move independently.</text>
</comment>
<evidence type="ECO:0000256" key="9">
    <source>
        <dbReference type="ARBA" id="ARBA00039733"/>
    </source>
</evidence>
<dbReference type="AlphaFoldDB" id="A0A1F5SNE5"/>
<dbReference type="InterPro" id="IPR026593">
    <property type="entry name" value="SecY"/>
</dbReference>
<comment type="similarity">
    <text evidence="2 10 11">Belongs to the SecY/SEC61-alpha family.</text>
</comment>
<feature type="transmembrane region" description="Helical" evidence="10">
    <location>
        <begin position="305"/>
        <end position="327"/>
    </location>
</feature>
<evidence type="ECO:0000256" key="10">
    <source>
        <dbReference type="HAMAP-Rule" id="MF_01465"/>
    </source>
</evidence>
<evidence type="ECO:0000313" key="13">
    <source>
        <dbReference type="Proteomes" id="UP000178925"/>
    </source>
</evidence>
<keyword evidence="3 10" id="KW-0813">Transport</keyword>
<dbReference type="GO" id="GO:0043952">
    <property type="term" value="P:protein transport by the Sec complex"/>
    <property type="evidence" value="ECO:0007669"/>
    <property type="project" value="UniProtKB-UniRule"/>
</dbReference>
<evidence type="ECO:0000256" key="3">
    <source>
        <dbReference type="ARBA" id="ARBA00022448"/>
    </source>
</evidence>
<dbReference type="SUPFAM" id="SSF103491">
    <property type="entry name" value="Preprotein translocase SecY subunit"/>
    <property type="match status" value="1"/>
</dbReference>
<dbReference type="InterPro" id="IPR023201">
    <property type="entry name" value="SecY_dom_sf"/>
</dbReference>
<evidence type="ECO:0000256" key="11">
    <source>
        <dbReference type="RuleBase" id="RU004349"/>
    </source>
</evidence>
<dbReference type="PANTHER" id="PTHR10906">
    <property type="entry name" value="SECY/SEC61-ALPHA FAMILY MEMBER"/>
    <property type="match status" value="1"/>
</dbReference>
<organism evidence="12 13">
    <name type="scientific">Candidatus Falkowbacteria bacterium RIFOXYA2_FULL_47_9</name>
    <dbReference type="NCBI Taxonomy" id="1797995"/>
    <lineage>
        <taxon>Bacteria</taxon>
        <taxon>Candidatus Falkowiibacteriota</taxon>
    </lineage>
</organism>
<dbReference type="GO" id="GO:0006605">
    <property type="term" value="P:protein targeting"/>
    <property type="evidence" value="ECO:0007669"/>
    <property type="project" value="UniProtKB-UniRule"/>
</dbReference>
<evidence type="ECO:0000256" key="1">
    <source>
        <dbReference type="ARBA" id="ARBA00004141"/>
    </source>
</evidence>
<keyword evidence="8 10" id="KW-0472">Membrane</keyword>
<feature type="transmembrane region" description="Helical" evidence="10">
    <location>
        <begin position="143"/>
        <end position="164"/>
    </location>
</feature>
<keyword evidence="10" id="KW-1003">Cell membrane</keyword>
<dbReference type="GO" id="GO:0005886">
    <property type="term" value="C:plasma membrane"/>
    <property type="evidence" value="ECO:0007669"/>
    <property type="project" value="UniProtKB-SubCell"/>
</dbReference>
<comment type="caution">
    <text evidence="12">The sequence shown here is derived from an EMBL/GenBank/DDBJ whole genome shotgun (WGS) entry which is preliminary data.</text>
</comment>
<comment type="subcellular location">
    <subcellularLocation>
        <location evidence="10">Cell membrane</location>
        <topology evidence="10">Multi-pass membrane protein</topology>
    </subcellularLocation>
    <subcellularLocation>
        <location evidence="1">Membrane</location>
        <topology evidence="1">Multi-pass membrane protein</topology>
    </subcellularLocation>
</comment>
<dbReference type="Pfam" id="PF00344">
    <property type="entry name" value="SecY"/>
    <property type="match status" value="1"/>
</dbReference>
<evidence type="ECO:0000256" key="8">
    <source>
        <dbReference type="ARBA" id="ARBA00023136"/>
    </source>
</evidence>
<proteinExistence type="inferred from homology"/>
<dbReference type="InterPro" id="IPR030659">
    <property type="entry name" value="SecY_CS"/>
</dbReference>
<dbReference type="Proteomes" id="UP000178925">
    <property type="component" value="Unassembled WGS sequence"/>
</dbReference>
<dbReference type="EMBL" id="MFGC01000017">
    <property type="protein sequence ID" value="OGF28237.1"/>
    <property type="molecule type" value="Genomic_DNA"/>
</dbReference>
<dbReference type="HAMAP" id="MF_01465">
    <property type="entry name" value="SecY"/>
    <property type="match status" value="1"/>
</dbReference>
<evidence type="ECO:0000313" key="12">
    <source>
        <dbReference type="EMBL" id="OGF28237.1"/>
    </source>
</evidence>
<name>A0A1F5SNE5_9BACT</name>
<dbReference type="InterPro" id="IPR002208">
    <property type="entry name" value="SecY/SEC61-alpha"/>
</dbReference>
<dbReference type="STRING" id="1797995.A2242_04840"/>
<evidence type="ECO:0000256" key="4">
    <source>
        <dbReference type="ARBA" id="ARBA00022692"/>
    </source>
</evidence>
<dbReference type="NCBIfam" id="TIGR00967">
    <property type="entry name" value="3a0501s007"/>
    <property type="match status" value="1"/>
</dbReference>
<sequence length="423" mass="46786">MLHKIAQIWKAKDLRKNILFVLAMLAIFRFAAHIPIPGVDPLALREFFSSNEILGLLNLFSGGGMENFSIVMMGVAPYITSSIIFQLLAMIVPSLEEMQKEENGRQKISRWTRYATVPLAALQAYSMITLLRNSSLGILGSVSPWTLVSMVITIAAGTIFLMWLGELISEKNVGNGISLLIFAGIIAGLPTAVQQFFVSFDSSQLFTVIGFIVITVLTVVGVVVITEGQRNIPVSYARQMHGNRSYGGSNTHLPIRVNMAGVMPIIFAISVVLFPPMIAQFFIGAQTSWIAAAAQWTIQFFNNQLVYAILYFVLVFGFTFFYTEVIFHPERIAENLQKQGAFIPGIRPGKHTEEYLSGITYKIIFFGALFLSVIAILPLVMRYFTGIQALALGGTSLLIVVAVVIEVVKQIEAQLSMREYEGY</sequence>
<gene>
    <name evidence="10" type="primary">secY</name>
    <name evidence="12" type="ORF">A2242_04840</name>
</gene>
<feature type="transmembrane region" description="Helical" evidence="10">
    <location>
        <begin position="387"/>
        <end position="408"/>
    </location>
</feature>
<keyword evidence="6 10" id="KW-1133">Transmembrane helix</keyword>
<keyword evidence="7 10" id="KW-0811">Translocation</keyword>
<dbReference type="Gene3D" id="1.10.3370.10">
    <property type="entry name" value="SecY subunit domain"/>
    <property type="match status" value="1"/>
</dbReference>
<feature type="transmembrane region" description="Helical" evidence="10">
    <location>
        <begin position="176"/>
        <end position="198"/>
    </location>
</feature>
<evidence type="ECO:0000256" key="6">
    <source>
        <dbReference type="ARBA" id="ARBA00022989"/>
    </source>
</evidence>
<evidence type="ECO:0000256" key="7">
    <source>
        <dbReference type="ARBA" id="ARBA00023010"/>
    </source>
</evidence>
<dbReference type="PROSITE" id="PS00755">
    <property type="entry name" value="SECY_1"/>
    <property type="match status" value="1"/>
</dbReference>
<feature type="transmembrane region" description="Helical" evidence="10">
    <location>
        <begin position="111"/>
        <end position="131"/>
    </location>
</feature>
<feature type="transmembrane region" description="Helical" evidence="10">
    <location>
        <begin position="265"/>
        <end position="285"/>
    </location>
</feature>
<dbReference type="GO" id="GO:0065002">
    <property type="term" value="P:intracellular protein transmembrane transport"/>
    <property type="evidence" value="ECO:0007669"/>
    <property type="project" value="UniProtKB-UniRule"/>
</dbReference>
<dbReference type="PRINTS" id="PR00303">
    <property type="entry name" value="SECYTRNLCASE"/>
</dbReference>
<evidence type="ECO:0000256" key="5">
    <source>
        <dbReference type="ARBA" id="ARBA00022927"/>
    </source>
</evidence>